<comment type="caution">
    <text evidence="1">The sequence shown here is derived from an EMBL/GenBank/DDBJ whole genome shotgun (WGS) entry which is preliminary data.</text>
</comment>
<dbReference type="AlphaFoldDB" id="A0ABD2LWD5"/>
<reference evidence="1 2" key="1">
    <citation type="submission" date="2024-10" db="EMBL/GenBank/DDBJ databases">
        <authorList>
            <person name="Kim D."/>
        </authorList>
    </citation>
    <scope>NUCLEOTIDE SEQUENCE [LARGE SCALE GENOMIC DNA]</scope>
    <source>
        <strain evidence="1">BH-2024</strain>
    </source>
</reference>
<protein>
    <submittedName>
        <fullName evidence="1">Uncharacterized protein</fullName>
    </submittedName>
</protein>
<evidence type="ECO:0000313" key="2">
    <source>
        <dbReference type="Proteomes" id="UP001620626"/>
    </source>
</evidence>
<accession>A0ABD2LWD5</accession>
<evidence type="ECO:0000313" key="1">
    <source>
        <dbReference type="EMBL" id="KAL3119157.1"/>
    </source>
</evidence>
<sequence length="367" mass="42035">MSVLVIRNDDNCDLYNRTVVVCYTRMALGELRKYVNHLELFADDRQKIFFKIDIDISSVPESTPEARPALRGWRILTVVLKAQKLSCSFGVLVKLFYEKFPHPMLVDYSNRNIFVSSGANTRDHKLFSKEDSRSFTAILEFHEKTLKQGIELPKIFKDRVSGPSEAPKVLVELAKKYNVKGGHWIMFFNKLASHKWEKVFDELLSEALKHWGILNRFNARISSDNLIICFGNEKTLAASDPTILDSSDQLQRNNVKNDPGPYTVLRIIDEIYKPNTFGNMGVKYKLDIVSACCIQRDNFIRPTVYQANYGEYSQRFVPANLPLSRGGELQRMPMPTGRVPGTMNYIEMEIVRSGPIGVRTQPSRRGR</sequence>
<keyword evidence="2" id="KW-1185">Reference proteome</keyword>
<gene>
    <name evidence="1" type="ORF">niasHT_003940</name>
</gene>
<dbReference type="Gene3D" id="3.30.760.10">
    <property type="entry name" value="RNA Cap, Translation Initiation Factor Eif4e"/>
    <property type="match status" value="1"/>
</dbReference>
<organism evidence="1 2">
    <name type="scientific">Heterodera trifolii</name>
    <dbReference type="NCBI Taxonomy" id="157864"/>
    <lineage>
        <taxon>Eukaryota</taxon>
        <taxon>Metazoa</taxon>
        <taxon>Ecdysozoa</taxon>
        <taxon>Nematoda</taxon>
        <taxon>Chromadorea</taxon>
        <taxon>Rhabditida</taxon>
        <taxon>Tylenchina</taxon>
        <taxon>Tylenchomorpha</taxon>
        <taxon>Tylenchoidea</taxon>
        <taxon>Heteroderidae</taxon>
        <taxon>Heteroderinae</taxon>
        <taxon>Heterodera</taxon>
    </lineage>
</organism>
<dbReference type="InterPro" id="IPR023398">
    <property type="entry name" value="TIF_eIF4e-like"/>
</dbReference>
<name>A0ABD2LWD5_9BILA</name>
<dbReference type="SUPFAM" id="SSF55418">
    <property type="entry name" value="eIF4e-like"/>
    <property type="match status" value="1"/>
</dbReference>
<dbReference type="EMBL" id="JBICBT010000258">
    <property type="protein sequence ID" value="KAL3119157.1"/>
    <property type="molecule type" value="Genomic_DNA"/>
</dbReference>
<proteinExistence type="predicted"/>
<dbReference type="Proteomes" id="UP001620626">
    <property type="component" value="Unassembled WGS sequence"/>
</dbReference>